<gene>
    <name evidence="1" type="ORF">DNU06_15775</name>
</gene>
<accession>A0A2W1NMI1</accession>
<dbReference type="AlphaFoldDB" id="A0A2W1NMI1"/>
<dbReference type="EMBL" id="QKSB01000015">
    <property type="protein sequence ID" value="PZE15838.1"/>
    <property type="molecule type" value="Genomic_DNA"/>
</dbReference>
<organism evidence="1 2">
    <name type="scientific">Putridiphycobacter roseus</name>
    <dbReference type="NCBI Taxonomy" id="2219161"/>
    <lineage>
        <taxon>Bacteria</taxon>
        <taxon>Pseudomonadati</taxon>
        <taxon>Bacteroidota</taxon>
        <taxon>Flavobacteriia</taxon>
        <taxon>Flavobacteriales</taxon>
        <taxon>Crocinitomicaceae</taxon>
        <taxon>Putridiphycobacter</taxon>
    </lineage>
</organism>
<reference evidence="1 2" key="1">
    <citation type="submission" date="2018-06" db="EMBL/GenBank/DDBJ databases">
        <title>The draft genome sequence of Crocinitomix sp. SM1701.</title>
        <authorList>
            <person name="Zhang X."/>
        </authorList>
    </citation>
    <scope>NUCLEOTIDE SEQUENCE [LARGE SCALE GENOMIC DNA]</scope>
    <source>
        <strain evidence="1 2">SM1701</strain>
    </source>
</reference>
<protein>
    <submittedName>
        <fullName evidence="1">Uncharacterized protein</fullName>
    </submittedName>
</protein>
<sequence length="236" mass="27484">MNDALIVYNKNKTYTYEAIFVQKDGDTLTTENIVVQPTGEPWVQKTQTKFYIHYNTDSNFIHFVNPINARRKKFEKYKKIYKKKGEDFSVWWTKKSSTGAIESSKELWIHPFRDNQYVYTEVAPFPCVELDSLNIGGNWHSSLEIMLGWDNFKGTVKSDYTVVKNEDYNYGDVVLDSCWRINAIANHSTLGESKNNFLYHSEYGFVQQHLTLYDGTIISFKLIKVEFKGDSVPVPH</sequence>
<name>A0A2W1NMI1_9FLAO</name>
<proteinExistence type="predicted"/>
<evidence type="ECO:0000313" key="2">
    <source>
        <dbReference type="Proteomes" id="UP000249248"/>
    </source>
</evidence>
<dbReference type="Proteomes" id="UP000249248">
    <property type="component" value="Unassembled WGS sequence"/>
</dbReference>
<keyword evidence="2" id="KW-1185">Reference proteome</keyword>
<evidence type="ECO:0000313" key="1">
    <source>
        <dbReference type="EMBL" id="PZE15838.1"/>
    </source>
</evidence>
<comment type="caution">
    <text evidence="1">The sequence shown here is derived from an EMBL/GenBank/DDBJ whole genome shotgun (WGS) entry which is preliminary data.</text>
</comment>